<protein>
    <submittedName>
        <fullName evidence="2">LysR family transcriptional regulator</fullName>
    </submittedName>
</protein>
<evidence type="ECO:0000259" key="1">
    <source>
        <dbReference type="PROSITE" id="PS50931"/>
    </source>
</evidence>
<feature type="domain" description="HTH lysR-type" evidence="1">
    <location>
        <begin position="1"/>
        <end position="23"/>
    </location>
</feature>
<dbReference type="Pfam" id="PF00126">
    <property type="entry name" value="HTH_1"/>
    <property type="match status" value="1"/>
</dbReference>
<dbReference type="InterPro" id="IPR000847">
    <property type="entry name" value="LysR_HTH_N"/>
</dbReference>
<dbReference type="GO" id="GO:0003700">
    <property type="term" value="F:DNA-binding transcription factor activity"/>
    <property type="evidence" value="ECO:0007669"/>
    <property type="project" value="InterPro"/>
</dbReference>
<dbReference type="InterPro" id="IPR036390">
    <property type="entry name" value="WH_DNA-bd_sf"/>
</dbReference>
<dbReference type="RefSeq" id="WP_259326458.1">
    <property type="nucleotide sequence ID" value="NZ_JAPDUQ010000004.1"/>
</dbReference>
<organism evidence="2 3">
    <name type="scientific">Segatella copri</name>
    <dbReference type="NCBI Taxonomy" id="165179"/>
    <lineage>
        <taxon>Bacteria</taxon>
        <taxon>Pseudomonadati</taxon>
        <taxon>Bacteroidota</taxon>
        <taxon>Bacteroidia</taxon>
        <taxon>Bacteroidales</taxon>
        <taxon>Prevotellaceae</taxon>
        <taxon>Segatella</taxon>
    </lineage>
</organism>
<reference evidence="2" key="1">
    <citation type="submission" date="2022-11" db="EMBL/GenBank/DDBJ databases">
        <title>Genomic repertoires linked with pathogenic potency of arthritogenic Prevotella copri isolated from the gut of rheumatoid arthritis patients.</title>
        <authorList>
            <person name="Nii T."/>
            <person name="Maeda Y."/>
            <person name="Motooka D."/>
            <person name="Naito M."/>
            <person name="Matsumoto Y."/>
            <person name="Ogawa T."/>
            <person name="Oguro-Igashira E."/>
            <person name="Kishikawa T."/>
            <person name="Yamashita M."/>
            <person name="Koizumi S."/>
            <person name="Kurakawa T."/>
            <person name="Okumura R."/>
            <person name="Kayama H."/>
            <person name="Murakami M."/>
            <person name="Sakaguchi T."/>
            <person name="Das B."/>
            <person name="Nakamura S."/>
            <person name="Okada Y."/>
            <person name="Kumanogoh A."/>
            <person name="Takeda K."/>
        </authorList>
    </citation>
    <scope>NUCLEOTIDE SEQUENCE</scope>
    <source>
        <strain evidence="2">N016-13</strain>
    </source>
</reference>
<dbReference type="Gene3D" id="1.10.10.10">
    <property type="entry name" value="Winged helix-like DNA-binding domain superfamily/Winged helix DNA-binding domain"/>
    <property type="match status" value="1"/>
</dbReference>
<evidence type="ECO:0000313" key="2">
    <source>
        <dbReference type="EMBL" id="MCW4093604.1"/>
    </source>
</evidence>
<evidence type="ECO:0000313" key="3">
    <source>
        <dbReference type="Proteomes" id="UP001209074"/>
    </source>
</evidence>
<dbReference type="SUPFAM" id="SSF46785">
    <property type="entry name" value="Winged helix' DNA-binding domain"/>
    <property type="match status" value="1"/>
</dbReference>
<proteinExistence type="predicted"/>
<gene>
    <name evidence="2" type="ORF">ONT05_08540</name>
</gene>
<dbReference type="EMBL" id="JAPDUS010000013">
    <property type="protein sequence ID" value="MCW4093604.1"/>
    <property type="molecule type" value="Genomic_DNA"/>
</dbReference>
<dbReference type="PROSITE" id="PS50931">
    <property type="entry name" value="HTH_LYSR"/>
    <property type="match status" value="1"/>
</dbReference>
<sequence>MQKLEKEYGVRLFDRIGNRIQLTRAGLFADFRKQHSDT</sequence>
<comment type="caution">
    <text evidence="2">The sequence shown here is derived from an EMBL/GenBank/DDBJ whole genome shotgun (WGS) entry which is preliminary data.</text>
</comment>
<dbReference type="AlphaFoldDB" id="A0AAW5TXG1"/>
<dbReference type="InterPro" id="IPR036388">
    <property type="entry name" value="WH-like_DNA-bd_sf"/>
</dbReference>
<accession>A0AAW5TXG1</accession>
<name>A0AAW5TXG1_9BACT</name>
<dbReference type="Proteomes" id="UP001209074">
    <property type="component" value="Unassembled WGS sequence"/>
</dbReference>